<dbReference type="Pfam" id="PF00102">
    <property type="entry name" value="Y_phosphatase"/>
    <property type="match status" value="1"/>
</dbReference>
<dbReference type="GO" id="GO:0004725">
    <property type="term" value="F:protein tyrosine phosphatase activity"/>
    <property type="evidence" value="ECO:0007669"/>
    <property type="project" value="InterPro"/>
</dbReference>
<evidence type="ECO:0000313" key="5">
    <source>
        <dbReference type="Proteomes" id="UP000093412"/>
    </source>
</evidence>
<dbReference type="SUPFAM" id="SSF52799">
    <property type="entry name" value="(Phosphotyrosine protein) phosphatases II"/>
    <property type="match status" value="1"/>
</dbReference>
<sequence>MGLWSHTADGLVVLPDGRRVRGRGLHAGPPDLTEAPELGLYLTARPHVEVAWESRWIGWPDFRLPRSPSDAVAALRDAFERSASSRVEIACDGGTGRTGTAMAILARLAGIPGDDAVAWVRAHYRERAVETPWQRRFAAGVDLSR</sequence>
<reference evidence="2 4" key="1">
    <citation type="submission" date="2016-01" db="EMBL/GenBank/DDBJ databases">
        <title>Genome sequence of Oerskovia enterophila VJag, an agar and cellulose degrading bacterium.</title>
        <authorList>
            <person name="Poehlein A."/>
            <person name="Jag V."/>
            <person name="Bengelsdorf F."/>
            <person name="Duerre P."/>
            <person name="Daniel R."/>
        </authorList>
    </citation>
    <scope>NUCLEOTIDE SEQUENCE [LARGE SCALE GENOMIC DNA]</scope>
    <source>
        <strain evidence="2 4">VJag</strain>
    </source>
</reference>
<organism evidence="2 4">
    <name type="scientific">Oerskovia enterophila</name>
    <dbReference type="NCBI Taxonomy" id="43678"/>
    <lineage>
        <taxon>Bacteria</taxon>
        <taxon>Bacillati</taxon>
        <taxon>Actinomycetota</taxon>
        <taxon>Actinomycetes</taxon>
        <taxon>Micrococcales</taxon>
        <taxon>Cellulomonadaceae</taxon>
        <taxon>Oerskovia</taxon>
    </lineage>
</organism>
<dbReference type="Proteomes" id="UP000076447">
    <property type="component" value="Unassembled WGS sequence"/>
</dbReference>
<dbReference type="OrthoDB" id="2629679at2"/>
<dbReference type="AlphaFoldDB" id="A0A163SXQ1"/>
<dbReference type="EMBL" id="LRIE01000039">
    <property type="protein sequence ID" value="KZM36865.1"/>
    <property type="molecule type" value="Genomic_DNA"/>
</dbReference>
<dbReference type="PATRIC" id="fig|43678.3.peg.475"/>
<evidence type="ECO:0000313" key="2">
    <source>
        <dbReference type="EMBL" id="KZM36865.1"/>
    </source>
</evidence>
<gene>
    <name evidence="3" type="ORF">OERS_10730</name>
    <name evidence="2" type="ORF">OJAG_04450</name>
</gene>
<accession>A0A163SXQ1</accession>
<protein>
    <recommendedName>
        <fullName evidence="1">Tyrosine-protein phosphatase domain-containing protein</fullName>
    </recommendedName>
</protein>
<feature type="domain" description="Tyrosine-protein phosphatase" evidence="1">
    <location>
        <begin position="50"/>
        <end position="109"/>
    </location>
</feature>
<evidence type="ECO:0000313" key="4">
    <source>
        <dbReference type="Proteomes" id="UP000076447"/>
    </source>
</evidence>
<dbReference type="RefSeq" id="WP_068624992.1">
    <property type="nucleotide sequence ID" value="NZ_LRIE01000039.1"/>
</dbReference>
<dbReference type="InterPro" id="IPR029021">
    <property type="entry name" value="Prot-tyrosine_phosphatase-like"/>
</dbReference>
<dbReference type="Proteomes" id="UP000093412">
    <property type="component" value="Unassembled WGS sequence"/>
</dbReference>
<comment type="caution">
    <text evidence="2">The sequence shown here is derived from an EMBL/GenBank/DDBJ whole genome shotgun (WGS) entry which is preliminary data.</text>
</comment>
<dbReference type="EMBL" id="MAQA01000008">
    <property type="protein sequence ID" value="OCI32277.1"/>
    <property type="molecule type" value="Genomic_DNA"/>
</dbReference>
<evidence type="ECO:0000313" key="3">
    <source>
        <dbReference type="EMBL" id="OCI32277.1"/>
    </source>
</evidence>
<dbReference type="Gene3D" id="3.90.190.10">
    <property type="entry name" value="Protein tyrosine phosphatase superfamily"/>
    <property type="match status" value="1"/>
</dbReference>
<keyword evidence="5" id="KW-1185">Reference proteome</keyword>
<proteinExistence type="predicted"/>
<name>A0A163SXQ1_9CELL</name>
<dbReference type="InterPro" id="IPR000242">
    <property type="entry name" value="PTP_cat"/>
</dbReference>
<evidence type="ECO:0000259" key="1">
    <source>
        <dbReference type="Pfam" id="PF00102"/>
    </source>
</evidence>
<reference evidence="3 5" key="2">
    <citation type="submission" date="2016-06" db="EMBL/GenBank/DDBJ databases">
        <title>Genome sequence of Oerskovia enterophila DSM 43852.</title>
        <authorList>
            <person name="Poehlein A."/>
            <person name="Jag V."/>
            <person name="Bengelsdorf F.R."/>
            <person name="Daniel R."/>
            <person name="Duerre P."/>
        </authorList>
    </citation>
    <scope>NUCLEOTIDE SEQUENCE [LARGE SCALE GENOMIC DNA]</scope>
    <source>
        <strain evidence="3 5">DSM 43852</strain>
    </source>
</reference>
<dbReference type="STRING" id="43678.OJAG_04450"/>